<dbReference type="Proteomes" id="UP001202961">
    <property type="component" value="Unassembled WGS sequence"/>
</dbReference>
<organism evidence="1 2">
    <name type="scientific">Aporhodopirellula aestuarii</name>
    <dbReference type="NCBI Taxonomy" id="2950107"/>
    <lineage>
        <taxon>Bacteria</taxon>
        <taxon>Pseudomonadati</taxon>
        <taxon>Planctomycetota</taxon>
        <taxon>Planctomycetia</taxon>
        <taxon>Pirellulales</taxon>
        <taxon>Pirellulaceae</taxon>
        <taxon>Aporhodopirellula</taxon>
    </lineage>
</organism>
<gene>
    <name evidence="1" type="ORF">NB063_17430</name>
</gene>
<keyword evidence="2" id="KW-1185">Reference proteome</keyword>
<sequence>MIPNPYSLPASLEHHRYFTDDITLLPVSTIWRTMRGQPSFVRTLAFTYLLARKALGKRLPANHATQYPPALTEITQAEVFDDATQAIADFDNDCHAAGMDHAGYFAPSWIGGKRGVLSVSINQRGIVWCTSTWFEILVRDSRVTRVVFACHSEAADGTELHTAADTPDDLYQQLIPPNVEVERVPITSNASEVIARHEARITNRTDLISLDPTSLISHLEQRSLAQVDFMVSKGFYSQLTQDEVQRLRNDKRS</sequence>
<protein>
    <submittedName>
        <fullName evidence="1">Uncharacterized protein</fullName>
    </submittedName>
</protein>
<dbReference type="RefSeq" id="WP_250930027.1">
    <property type="nucleotide sequence ID" value="NZ_JAMQBK010000046.1"/>
</dbReference>
<comment type="caution">
    <text evidence="1">The sequence shown here is derived from an EMBL/GenBank/DDBJ whole genome shotgun (WGS) entry which is preliminary data.</text>
</comment>
<name>A0ABT0U669_9BACT</name>
<proteinExistence type="predicted"/>
<evidence type="ECO:0000313" key="2">
    <source>
        <dbReference type="Proteomes" id="UP001202961"/>
    </source>
</evidence>
<accession>A0ABT0U669</accession>
<reference evidence="1 2" key="1">
    <citation type="journal article" date="2022" name="Syst. Appl. Microbiol.">
        <title>Rhodopirellula aestuarii sp. nov., a novel member of the genus Rhodopirellula isolated from brackish sediments collected in the Tagus River estuary, Portugal.</title>
        <authorList>
            <person name="Vitorino I.R."/>
            <person name="Klimek D."/>
            <person name="Calusinska M."/>
            <person name="Lobo-da-Cunha A."/>
            <person name="Vasconcelos V."/>
            <person name="Lage O.M."/>
        </authorList>
    </citation>
    <scope>NUCLEOTIDE SEQUENCE [LARGE SCALE GENOMIC DNA]</scope>
    <source>
        <strain evidence="1 2">ICT_H3.1</strain>
    </source>
</reference>
<dbReference type="EMBL" id="JAMQBK010000046">
    <property type="protein sequence ID" value="MCM2372393.1"/>
    <property type="molecule type" value="Genomic_DNA"/>
</dbReference>
<evidence type="ECO:0000313" key="1">
    <source>
        <dbReference type="EMBL" id="MCM2372393.1"/>
    </source>
</evidence>